<keyword evidence="2 5" id="KW-0238">DNA-binding</keyword>
<dbReference type="Gene3D" id="1.10.287.110">
    <property type="entry name" value="DnaJ domain"/>
    <property type="match status" value="1"/>
</dbReference>
<dbReference type="InterPro" id="IPR036869">
    <property type="entry name" value="J_dom_sf"/>
</dbReference>
<dbReference type="EMBL" id="MLJW01001128">
    <property type="protein sequence ID" value="OIQ79976.1"/>
    <property type="molecule type" value="Genomic_DNA"/>
</dbReference>
<gene>
    <name evidence="5" type="primary">cbpA_10</name>
    <name evidence="5" type="ORF">GALL_382760</name>
</gene>
<accession>A0A1J5Q9B3</accession>
<dbReference type="Pfam" id="PF01556">
    <property type="entry name" value="DnaJ_C"/>
    <property type="match status" value="1"/>
</dbReference>
<evidence type="ECO:0000256" key="1">
    <source>
        <dbReference type="ARBA" id="ARBA00022490"/>
    </source>
</evidence>
<dbReference type="InterPro" id="IPR018253">
    <property type="entry name" value="DnaJ_domain_CS"/>
</dbReference>
<dbReference type="PANTHER" id="PTHR43096">
    <property type="entry name" value="DNAJ HOMOLOG 1, MITOCHONDRIAL-RELATED"/>
    <property type="match status" value="1"/>
</dbReference>
<name>A0A1J5Q9B3_9ZZZZ</name>
<dbReference type="Gene3D" id="2.60.260.20">
    <property type="entry name" value="Urease metallochaperone UreE, N-terminal domain"/>
    <property type="match status" value="2"/>
</dbReference>
<protein>
    <submittedName>
        <fullName evidence="5">Curved DNA-binding protein</fullName>
    </submittedName>
</protein>
<evidence type="ECO:0000256" key="2">
    <source>
        <dbReference type="ARBA" id="ARBA00023125"/>
    </source>
</evidence>
<dbReference type="InterPro" id="IPR001623">
    <property type="entry name" value="DnaJ_domain"/>
</dbReference>
<dbReference type="FunFam" id="2.60.260.20:FF:000008">
    <property type="entry name" value="Curved DNA-binding protein"/>
    <property type="match status" value="1"/>
</dbReference>
<dbReference type="PROSITE" id="PS00636">
    <property type="entry name" value="DNAJ_1"/>
    <property type="match status" value="1"/>
</dbReference>
<dbReference type="GO" id="GO:0051082">
    <property type="term" value="F:unfolded protein binding"/>
    <property type="evidence" value="ECO:0007669"/>
    <property type="project" value="InterPro"/>
</dbReference>
<sequence>MSRHFKSVTPLISSRVDGGLISAASHRHSAQGSASAPDRDGPTIMQFKDYYEVLGVARDASDDDIKRAYRKLARKFHPDVSKEPDAEVRFKELGEAYEVLKDAEKRAAYDRLGARYRGGQDFQPPPDWGNGFEFSGAGGDGDGAFSDFFESLFGRRAAAAQAPGDHHARIAIDLEDAFTGAERQVTLQSPQRGADGRVRMVERTLALRIPRGVREGQRLRLAGQGAPGLDGRRGDLYLEIQFNPHRWYRVDGRDLQLTLPVAPWEAALGAKVIAPTPGGRVELAVPAGAQSGRRLRLKGRGLPGEPPGDLYVELEVVLPPADSDAARALYRRMADELRFNPRAQYGV</sequence>
<keyword evidence="1" id="KW-0963">Cytoplasm</keyword>
<dbReference type="CDD" id="cd10747">
    <property type="entry name" value="DnaJ_C"/>
    <property type="match status" value="1"/>
</dbReference>
<dbReference type="CDD" id="cd06257">
    <property type="entry name" value="DnaJ"/>
    <property type="match status" value="1"/>
</dbReference>
<dbReference type="Pfam" id="PF00226">
    <property type="entry name" value="DnaJ"/>
    <property type="match status" value="1"/>
</dbReference>
<dbReference type="GO" id="GO:0042026">
    <property type="term" value="P:protein refolding"/>
    <property type="evidence" value="ECO:0007669"/>
    <property type="project" value="TreeGrafter"/>
</dbReference>
<evidence type="ECO:0000313" key="5">
    <source>
        <dbReference type="EMBL" id="OIQ79976.1"/>
    </source>
</evidence>
<dbReference type="InterPro" id="IPR002939">
    <property type="entry name" value="DnaJ_C"/>
</dbReference>
<dbReference type="SUPFAM" id="SSF49493">
    <property type="entry name" value="HSP40/DnaJ peptide-binding domain"/>
    <property type="match status" value="2"/>
</dbReference>
<organism evidence="5">
    <name type="scientific">mine drainage metagenome</name>
    <dbReference type="NCBI Taxonomy" id="410659"/>
    <lineage>
        <taxon>unclassified sequences</taxon>
        <taxon>metagenomes</taxon>
        <taxon>ecological metagenomes</taxon>
    </lineage>
</organism>
<proteinExistence type="predicted"/>
<dbReference type="InterPro" id="IPR008971">
    <property type="entry name" value="HSP40/DnaJ_pept-bd"/>
</dbReference>
<evidence type="ECO:0000259" key="4">
    <source>
        <dbReference type="PROSITE" id="PS50076"/>
    </source>
</evidence>
<keyword evidence="3" id="KW-0143">Chaperone</keyword>
<dbReference type="PROSITE" id="PS50076">
    <property type="entry name" value="DNAJ_2"/>
    <property type="match status" value="1"/>
</dbReference>
<feature type="domain" description="J" evidence="4">
    <location>
        <begin position="49"/>
        <end position="113"/>
    </location>
</feature>
<dbReference type="PRINTS" id="PR00625">
    <property type="entry name" value="JDOMAIN"/>
</dbReference>
<dbReference type="GO" id="GO:0003677">
    <property type="term" value="F:DNA binding"/>
    <property type="evidence" value="ECO:0007669"/>
    <property type="project" value="UniProtKB-KW"/>
</dbReference>
<dbReference type="SMART" id="SM00271">
    <property type="entry name" value="DnaJ"/>
    <property type="match status" value="1"/>
</dbReference>
<reference evidence="5" key="1">
    <citation type="submission" date="2016-10" db="EMBL/GenBank/DDBJ databases">
        <title>Sequence of Gallionella enrichment culture.</title>
        <authorList>
            <person name="Poehlein A."/>
            <person name="Muehling M."/>
            <person name="Daniel R."/>
        </authorList>
    </citation>
    <scope>NUCLEOTIDE SEQUENCE</scope>
</reference>
<dbReference type="FunFam" id="2.60.260.20:FF:000013">
    <property type="entry name" value="DnaJ subfamily B member 11"/>
    <property type="match status" value="1"/>
</dbReference>
<evidence type="ECO:0000256" key="3">
    <source>
        <dbReference type="ARBA" id="ARBA00023186"/>
    </source>
</evidence>
<dbReference type="PANTHER" id="PTHR43096:SF52">
    <property type="entry name" value="DNAJ HOMOLOG 1, MITOCHONDRIAL-RELATED"/>
    <property type="match status" value="1"/>
</dbReference>
<comment type="caution">
    <text evidence="5">The sequence shown here is derived from an EMBL/GenBank/DDBJ whole genome shotgun (WGS) entry which is preliminary data.</text>
</comment>
<dbReference type="AlphaFoldDB" id="A0A1J5Q9B3"/>
<dbReference type="GO" id="GO:0005737">
    <property type="term" value="C:cytoplasm"/>
    <property type="evidence" value="ECO:0007669"/>
    <property type="project" value="TreeGrafter"/>
</dbReference>
<dbReference type="SUPFAM" id="SSF46565">
    <property type="entry name" value="Chaperone J-domain"/>
    <property type="match status" value="1"/>
</dbReference>